<dbReference type="OrthoDB" id="9786661at2"/>
<dbReference type="GO" id="GO:0004563">
    <property type="term" value="F:beta-N-acetylhexosaminidase activity"/>
    <property type="evidence" value="ECO:0007669"/>
    <property type="project" value="UniProtKB-EC"/>
</dbReference>
<accession>A0A317EF01</accession>
<dbReference type="InterPro" id="IPR001764">
    <property type="entry name" value="Glyco_hydro_3_N"/>
</dbReference>
<dbReference type="PANTHER" id="PTHR30480:SF13">
    <property type="entry name" value="BETA-HEXOSAMINIDASE"/>
    <property type="match status" value="1"/>
</dbReference>
<protein>
    <recommendedName>
        <fullName evidence="3">beta-N-acetylhexosaminidase</fullName>
        <ecNumber evidence="3">3.2.1.52</ecNumber>
    </recommendedName>
</protein>
<dbReference type="SUPFAM" id="SSF51445">
    <property type="entry name" value="(Trans)glycosidases"/>
    <property type="match status" value="1"/>
</dbReference>
<dbReference type="GO" id="GO:0005975">
    <property type="term" value="P:carbohydrate metabolic process"/>
    <property type="evidence" value="ECO:0007669"/>
    <property type="project" value="InterPro"/>
</dbReference>
<evidence type="ECO:0000256" key="1">
    <source>
        <dbReference type="ARBA" id="ARBA00001231"/>
    </source>
</evidence>
<name>A0A317EF01_9PROT</name>
<keyword evidence="8" id="KW-1185">Reference proteome</keyword>
<evidence type="ECO:0000256" key="4">
    <source>
        <dbReference type="ARBA" id="ARBA00022801"/>
    </source>
</evidence>
<dbReference type="AlphaFoldDB" id="A0A317EF01"/>
<evidence type="ECO:0000256" key="5">
    <source>
        <dbReference type="ARBA" id="ARBA00023295"/>
    </source>
</evidence>
<reference evidence="7 8" key="1">
    <citation type="submission" date="2018-05" db="EMBL/GenBank/DDBJ databases">
        <title>Zavarzinia sp. HR-AS.</title>
        <authorList>
            <person name="Lee Y."/>
            <person name="Jeon C.O."/>
        </authorList>
    </citation>
    <scope>NUCLEOTIDE SEQUENCE [LARGE SCALE GENOMIC DNA]</scope>
    <source>
        <strain evidence="7 8">HR-AS</strain>
    </source>
</reference>
<comment type="similarity">
    <text evidence="2">Belongs to the glycosyl hydrolase 3 family.</text>
</comment>
<dbReference type="EMBL" id="QGLE01000002">
    <property type="protein sequence ID" value="PWR24856.1"/>
    <property type="molecule type" value="Genomic_DNA"/>
</dbReference>
<dbReference type="NCBIfam" id="NF003740">
    <property type="entry name" value="PRK05337.1"/>
    <property type="match status" value="1"/>
</dbReference>
<comment type="caution">
    <text evidence="7">The sequence shown here is derived from an EMBL/GenBank/DDBJ whole genome shotgun (WGS) entry which is preliminary data.</text>
</comment>
<dbReference type="InterPro" id="IPR017853">
    <property type="entry name" value="GH"/>
</dbReference>
<dbReference type="Proteomes" id="UP000245461">
    <property type="component" value="Unassembled WGS sequence"/>
</dbReference>
<dbReference type="RefSeq" id="WP_109902717.1">
    <property type="nucleotide sequence ID" value="NZ_QGLE01000002.1"/>
</dbReference>
<feature type="domain" description="Glycoside hydrolase family 3 N-terminal" evidence="6">
    <location>
        <begin position="34"/>
        <end position="294"/>
    </location>
</feature>
<keyword evidence="5" id="KW-0326">Glycosidase</keyword>
<dbReference type="GO" id="GO:0009254">
    <property type="term" value="P:peptidoglycan turnover"/>
    <property type="evidence" value="ECO:0007669"/>
    <property type="project" value="TreeGrafter"/>
</dbReference>
<sequence>MSSAEAPRAIVVGLAGKTLSAGERALFAKAPPLGVILFARNIETPEQVRALVAEVRAALGRADAPVWIDQEGGRVARLRPPHWPAYYPARTIGLLDGGAAQRAAWLQARLIADDLRDLGIDVDCHPCVDISVQGAHDVIGDRAFSADPGAVADLGRAACEGLLAGGVLPVIKHLPGHGRALADSHVALPVVDAPLALLEATDFVPFAALSDMPIAMTAHVVYTAIDAACPLTQSPDGIADLVRGRLGFDGVLVSDDLNMQALTGTLAERAAAALDAGCDLALHCSGRLDEMTDLLPAIPLLDGDALARWKIAASRRGPALPFDRAAARAELDTLVAAGGEGEA</sequence>
<evidence type="ECO:0000313" key="8">
    <source>
        <dbReference type="Proteomes" id="UP000245461"/>
    </source>
</evidence>
<evidence type="ECO:0000313" key="7">
    <source>
        <dbReference type="EMBL" id="PWR24856.1"/>
    </source>
</evidence>
<keyword evidence="4" id="KW-0378">Hydrolase</keyword>
<dbReference type="InterPro" id="IPR036962">
    <property type="entry name" value="Glyco_hydro_3_N_sf"/>
</dbReference>
<proteinExistence type="inferred from homology"/>
<evidence type="ECO:0000256" key="2">
    <source>
        <dbReference type="ARBA" id="ARBA00005336"/>
    </source>
</evidence>
<dbReference type="InterPro" id="IPR050226">
    <property type="entry name" value="NagZ_Beta-hexosaminidase"/>
</dbReference>
<organism evidence="7 8">
    <name type="scientific">Zavarzinia aquatilis</name>
    <dbReference type="NCBI Taxonomy" id="2211142"/>
    <lineage>
        <taxon>Bacteria</taxon>
        <taxon>Pseudomonadati</taxon>
        <taxon>Pseudomonadota</taxon>
        <taxon>Alphaproteobacteria</taxon>
        <taxon>Rhodospirillales</taxon>
        <taxon>Zavarziniaceae</taxon>
        <taxon>Zavarzinia</taxon>
    </lineage>
</organism>
<dbReference type="InterPro" id="IPR019800">
    <property type="entry name" value="Glyco_hydro_3_AS"/>
</dbReference>
<dbReference type="PROSITE" id="PS00775">
    <property type="entry name" value="GLYCOSYL_HYDROL_F3"/>
    <property type="match status" value="1"/>
</dbReference>
<evidence type="ECO:0000259" key="6">
    <source>
        <dbReference type="Pfam" id="PF00933"/>
    </source>
</evidence>
<dbReference type="Pfam" id="PF00933">
    <property type="entry name" value="Glyco_hydro_3"/>
    <property type="match status" value="1"/>
</dbReference>
<dbReference type="PANTHER" id="PTHR30480">
    <property type="entry name" value="BETA-HEXOSAMINIDASE-RELATED"/>
    <property type="match status" value="1"/>
</dbReference>
<evidence type="ECO:0000256" key="3">
    <source>
        <dbReference type="ARBA" id="ARBA00012663"/>
    </source>
</evidence>
<dbReference type="Gene3D" id="3.20.20.300">
    <property type="entry name" value="Glycoside hydrolase, family 3, N-terminal domain"/>
    <property type="match status" value="1"/>
</dbReference>
<comment type="catalytic activity">
    <reaction evidence="1">
        <text>Hydrolysis of terminal non-reducing N-acetyl-D-hexosamine residues in N-acetyl-beta-D-hexosaminides.</text>
        <dbReference type="EC" id="3.2.1.52"/>
    </reaction>
</comment>
<dbReference type="EC" id="3.2.1.52" evidence="3"/>
<gene>
    <name evidence="7" type="ORF">DKG74_03520</name>
</gene>